<feature type="region of interest" description="Disordered" evidence="1">
    <location>
        <begin position="1"/>
        <end position="163"/>
    </location>
</feature>
<reference evidence="2" key="1">
    <citation type="submission" date="2021-01" db="EMBL/GenBank/DDBJ databases">
        <authorList>
            <person name="Corre E."/>
            <person name="Pelletier E."/>
            <person name="Niang G."/>
            <person name="Scheremetjew M."/>
            <person name="Finn R."/>
            <person name="Kale V."/>
            <person name="Holt S."/>
            <person name="Cochrane G."/>
            <person name="Meng A."/>
            <person name="Brown T."/>
            <person name="Cohen L."/>
        </authorList>
    </citation>
    <scope>NUCLEOTIDE SEQUENCE</scope>
    <source>
        <strain evidence="2">CCMP127</strain>
    </source>
</reference>
<feature type="compositionally biased region" description="Polar residues" evidence="1">
    <location>
        <begin position="84"/>
        <end position="99"/>
    </location>
</feature>
<sequence length="523" mass="56722">MDPPAKNEREELQHSYYSPCHDDPPLLDRKPSSSLNNITATATNMGPLSTRIPHSNTTDKDDNGGADAKDAGDDEASLGVTEIFPTSQRSIDLSVVSSRSGDRPYQQYERDRQARQIRKQQRAYRAEQRAKQQSGTSSSQHSSESSEQQHVNRDDPEQPMPQSAFESMMGASKMIKTYAEDFVQYTGSGLAGNEFQLALLFLLLVATCVVVGLLDRGNGDNDTETRDMVLNITSLSPTLSPMDDVNDTSTASSAMPPSIVQPSPSAPVVAATVSATASPTAATNTTPNDVDDNDELVVVQDDFTGLNNEGADVLELYSVHVAGDTVSVHLQFPDLDNHMWYTAMEFVPLGVPCADRAVPTTPAEGTTMPMATDMTIVLCRDYVVVGTSTHLFLDNLDDTQAYEAVPLPATNGAALTTTLRRNTGNDATLVVAVVTEPQETVVRFPAARRRRQRRLRDPRNPWGKTKTACPTNGVALASSGSDEYPIWTWIVDDNDTAQELVVCDANGIVRARGIVTIDDDVLV</sequence>
<accession>A0A7S3KX12</accession>
<feature type="compositionally biased region" description="Low complexity" evidence="1">
    <location>
        <begin position="132"/>
        <end position="149"/>
    </location>
</feature>
<evidence type="ECO:0000256" key="1">
    <source>
        <dbReference type="SAM" id="MobiDB-lite"/>
    </source>
</evidence>
<protein>
    <submittedName>
        <fullName evidence="2">Uncharacterized protein</fullName>
    </submittedName>
</protein>
<feature type="region of interest" description="Disordered" evidence="1">
    <location>
        <begin position="239"/>
        <end position="266"/>
    </location>
</feature>
<dbReference type="EMBL" id="HBIM01001912">
    <property type="protein sequence ID" value="CAE0403471.1"/>
    <property type="molecule type" value="Transcribed_RNA"/>
</dbReference>
<feature type="compositionally biased region" description="Basic and acidic residues" evidence="1">
    <location>
        <begin position="57"/>
        <end position="71"/>
    </location>
</feature>
<feature type="compositionally biased region" description="Basic and acidic residues" evidence="1">
    <location>
        <begin position="20"/>
        <end position="31"/>
    </location>
</feature>
<feature type="compositionally biased region" description="Polar residues" evidence="1">
    <location>
        <begin position="32"/>
        <end position="55"/>
    </location>
</feature>
<dbReference type="AlphaFoldDB" id="A0A7S3KX12"/>
<proteinExistence type="predicted"/>
<name>A0A7S3KX12_9STRA</name>
<feature type="compositionally biased region" description="Basic and acidic residues" evidence="1">
    <location>
        <begin position="1"/>
        <end position="13"/>
    </location>
</feature>
<evidence type="ECO:0000313" key="2">
    <source>
        <dbReference type="EMBL" id="CAE0403471.1"/>
    </source>
</evidence>
<gene>
    <name evidence="2" type="ORF">ACOF00016_LOCUS1670</name>
</gene>
<organism evidence="2">
    <name type="scientific">Amphora coffeiformis</name>
    <dbReference type="NCBI Taxonomy" id="265554"/>
    <lineage>
        <taxon>Eukaryota</taxon>
        <taxon>Sar</taxon>
        <taxon>Stramenopiles</taxon>
        <taxon>Ochrophyta</taxon>
        <taxon>Bacillariophyta</taxon>
        <taxon>Bacillariophyceae</taxon>
        <taxon>Bacillariophycidae</taxon>
        <taxon>Thalassiophysales</taxon>
        <taxon>Catenulaceae</taxon>
        <taxon>Amphora</taxon>
    </lineage>
</organism>